<reference evidence="2 3" key="1">
    <citation type="submission" date="2012-04" db="EMBL/GenBank/DDBJ databases">
        <title>Improved High-Quality Draft sequence of Leptothrix ochracea L12.</title>
        <authorList>
            <consortium name="US DOE Joint Genome Institute"/>
            <person name="Lucas S."/>
            <person name="Han J."/>
            <person name="Lapidus A."/>
            <person name="Cheng J.-F."/>
            <person name="Goodwin L."/>
            <person name="Pitluck S."/>
            <person name="Peters L."/>
            <person name="Zeytun A."/>
            <person name="Detter J.C."/>
            <person name="Han C."/>
            <person name="Tapia R."/>
            <person name="Land M."/>
            <person name="Hauser L."/>
            <person name="Kyrpides N."/>
            <person name="Ivanova N."/>
            <person name="Pagani I."/>
            <person name="Stepanauskas R."/>
            <person name="Masland D."/>
            <person name="Poulton N."/>
            <person name="Emerson D."/>
            <person name="Fleming E."/>
            <person name="Woyke T."/>
        </authorList>
    </citation>
    <scope>NUCLEOTIDE SEQUENCE [LARGE SCALE GENOMIC DNA]</scope>
    <source>
        <strain evidence="2 3">L12</strain>
    </source>
</reference>
<keyword evidence="3" id="KW-1185">Reference proteome</keyword>
<dbReference type="HOGENOM" id="CLU_2617712_0_0_4"/>
<dbReference type="AlphaFoldDB" id="I4Z5W7"/>
<dbReference type="EMBL" id="JH660674">
    <property type="protein sequence ID" value="EIM31609.1"/>
    <property type="molecule type" value="Genomic_DNA"/>
</dbReference>
<accession>I4Z5W7</accession>
<feature type="region of interest" description="Disordered" evidence="1">
    <location>
        <begin position="1"/>
        <end position="31"/>
    </location>
</feature>
<sequence>MPQRHRGRRGEKGLIHQHGSMQRHADQPSKDDAAYLQHAVLTDSLNHTMDDAKTTADTGLRADVEGIGGTAWVMQAGG</sequence>
<evidence type="ECO:0000313" key="3">
    <source>
        <dbReference type="Proteomes" id="UP000053899"/>
    </source>
</evidence>
<organism evidence="2 3">
    <name type="scientific">Leptothrix ochracea L12</name>
    <dbReference type="NCBI Taxonomy" id="735332"/>
    <lineage>
        <taxon>Bacteria</taxon>
        <taxon>Pseudomonadati</taxon>
        <taxon>Pseudomonadota</taxon>
        <taxon>Betaproteobacteria</taxon>
        <taxon>Burkholderiales</taxon>
        <taxon>Sphaerotilaceae</taxon>
        <taxon>Leptothrix</taxon>
    </lineage>
</organism>
<name>I4Z5W7_9BURK</name>
<evidence type="ECO:0000313" key="2">
    <source>
        <dbReference type="EMBL" id="EIM31609.1"/>
    </source>
</evidence>
<protein>
    <submittedName>
        <fullName evidence="2">Uncharacterized protein</fullName>
    </submittedName>
</protein>
<evidence type="ECO:0000256" key="1">
    <source>
        <dbReference type="SAM" id="MobiDB-lite"/>
    </source>
</evidence>
<proteinExistence type="predicted"/>
<gene>
    <name evidence="2" type="ORF">LepocDRAFT_00003410</name>
</gene>
<dbReference type="Proteomes" id="UP000053899">
    <property type="component" value="Unassembled WGS sequence"/>
</dbReference>